<dbReference type="Pfam" id="PF13088">
    <property type="entry name" value="BNR_2"/>
    <property type="match status" value="1"/>
</dbReference>
<dbReference type="InterPro" id="IPR011040">
    <property type="entry name" value="Sialidase"/>
</dbReference>
<proteinExistence type="predicted"/>
<dbReference type="PANTHER" id="PTHR43752:SF2">
    <property type="entry name" value="BNR_ASP-BOX REPEAT FAMILY PROTEIN"/>
    <property type="match status" value="1"/>
</dbReference>
<gene>
    <name evidence="3" type="ORF">DWU89_09865</name>
    <name evidence="2" type="ORF">H8784_09635</name>
</gene>
<organism evidence="3 4">
    <name type="scientific">Parabacteroides acidifaciens</name>
    <dbReference type="NCBI Taxonomy" id="2290935"/>
    <lineage>
        <taxon>Bacteria</taxon>
        <taxon>Pseudomonadati</taxon>
        <taxon>Bacteroidota</taxon>
        <taxon>Bacteroidia</taxon>
        <taxon>Bacteroidales</taxon>
        <taxon>Tannerellaceae</taxon>
        <taxon>Parabacteroides</taxon>
    </lineage>
</organism>
<sequence length="365" mass="41552">MAKNVNFNWIYFILVCCFISCSSEEIEEEILTYALKSESLFIESSLDIPRRSEGDIIQIRENLLLLVYTKFHGDFYDHSPATLVKRISTDRGKSWSEETEFINRENSLNVMSASLLKLSNNTIALFYLVKNSNTDCYPVVRFSNDDAETWSEPIACIKPESGYFVMNNSRAIQLSTGRIVIPVSKHSFKDGVFQGNGTIYCYYSDDLGKTWHQGNSVPFAQKGLIFQEPGIIELLNGNVLMYIRTNWGWQYYSYSKDKGYSWSKVTSSTLQSPLSPASIARNPYTDALVAVWNMSNEERMPLCVAGSMDEGQSWKRKSILENKKGYSACYPAIEFLSANEMLILYSIAEKEKMGLGSLKLVYTKY</sequence>
<reference evidence="2 5" key="2">
    <citation type="submission" date="2020-08" db="EMBL/GenBank/DDBJ databases">
        <title>Genome public.</title>
        <authorList>
            <person name="Liu C."/>
            <person name="Sun Q."/>
        </authorList>
    </citation>
    <scope>NUCLEOTIDE SEQUENCE [LARGE SCALE GENOMIC DNA]</scope>
    <source>
        <strain evidence="2 5">426_9</strain>
    </source>
</reference>
<dbReference type="Gene3D" id="2.120.10.10">
    <property type="match status" value="1"/>
</dbReference>
<dbReference type="EMBL" id="QREV01000019">
    <property type="protein sequence ID" value="RDU49313.1"/>
    <property type="molecule type" value="Genomic_DNA"/>
</dbReference>
<comment type="caution">
    <text evidence="3">The sequence shown here is derived from an EMBL/GenBank/DDBJ whole genome shotgun (WGS) entry which is preliminary data.</text>
</comment>
<evidence type="ECO:0000313" key="4">
    <source>
        <dbReference type="Proteomes" id="UP000256321"/>
    </source>
</evidence>
<accession>A0A3D8HEB3</accession>
<dbReference type="Proteomes" id="UP000256321">
    <property type="component" value="Unassembled WGS sequence"/>
</dbReference>
<dbReference type="InterPro" id="IPR036278">
    <property type="entry name" value="Sialidase_sf"/>
</dbReference>
<dbReference type="AlphaFoldDB" id="A0A3D8HEB3"/>
<dbReference type="RefSeq" id="WP_115499480.1">
    <property type="nucleotide sequence ID" value="NZ_JACRTI010000019.1"/>
</dbReference>
<evidence type="ECO:0000259" key="1">
    <source>
        <dbReference type="Pfam" id="PF13088"/>
    </source>
</evidence>
<dbReference type="SUPFAM" id="SSF50939">
    <property type="entry name" value="Sialidases"/>
    <property type="match status" value="1"/>
</dbReference>
<dbReference type="EMBL" id="JACRTI010000019">
    <property type="protein sequence ID" value="MBC8601976.1"/>
    <property type="molecule type" value="Genomic_DNA"/>
</dbReference>
<evidence type="ECO:0000313" key="2">
    <source>
        <dbReference type="EMBL" id="MBC8601976.1"/>
    </source>
</evidence>
<feature type="domain" description="Sialidase" evidence="1">
    <location>
        <begin position="86"/>
        <end position="333"/>
    </location>
</feature>
<dbReference type="CDD" id="cd15482">
    <property type="entry name" value="Sialidase_non-viral"/>
    <property type="match status" value="1"/>
</dbReference>
<reference evidence="3 4" key="1">
    <citation type="submission" date="2018-07" db="EMBL/GenBank/DDBJ databases">
        <title>Parabacteroides acidifaciens nov. sp., isolated from human feces.</title>
        <authorList>
            <person name="Wang Y.J."/>
        </authorList>
    </citation>
    <scope>NUCLEOTIDE SEQUENCE [LARGE SCALE GENOMIC DNA]</scope>
    <source>
        <strain evidence="3 4">426-9</strain>
    </source>
</reference>
<evidence type="ECO:0000313" key="5">
    <source>
        <dbReference type="Proteomes" id="UP000629596"/>
    </source>
</evidence>
<evidence type="ECO:0000313" key="3">
    <source>
        <dbReference type="EMBL" id="RDU49313.1"/>
    </source>
</evidence>
<dbReference type="Proteomes" id="UP000629596">
    <property type="component" value="Unassembled WGS sequence"/>
</dbReference>
<dbReference type="PANTHER" id="PTHR43752">
    <property type="entry name" value="BNR/ASP-BOX REPEAT FAMILY PROTEIN"/>
    <property type="match status" value="1"/>
</dbReference>
<keyword evidence="5" id="KW-1185">Reference proteome</keyword>
<protein>
    <submittedName>
        <fullName evidence="3">Exo-alpha-sialidase</fullName>
    </submittedName>
</protein>
<name>A0A3D8HEB3_9BACT</name>